<comment type="function">
    <text evidence="2 10 12">Catalyzes the transfer of a dimethylallyl group onto the adenine at position 37 in tRNAs that read codons beginning with uridine, leading to the formation of N6-(dimethylallyl)adenosine (i(6)A).</text>
</comment>
<evidence type="ECO:0000256" key="7">
    <source>
        <dbReference type="ARBA" id="ARBA00022840"/>
    </source>
</evidence>
<dbReference type="NCBIfam" id="TIGR00174">
    <property type="entry name" value="miaA"/>
    <property type="match status" value="1"/>
</dbReference>
<reference evidence="15" key="2">
    <citation type="journal article" date="2023" name="Nat. Commun.">
        <title>Cultivation of marine bacteria of the SAR202 clade.</title>
        <authorList>
            <person name="Lim Y."/>
            <person name="Seo J.H."/>
            <person name="Giovannoni S.J."/>
            <person name="Kang I."/>
            <person name="Cho J.C."/>
        </authorList>
    </citation>
    <scope>NUCLEOTIDE SEQUENCE</scope>
    <source>
        <strain evidence="15">JH1073</strain>
    </source>
</reference>
<dbReference type="Pfam" id="PF01715">
    <property type="entry name" value="IPPT"/>
    <property type="match status" value="1"/>
</dbReference>
<evidence type="ECO:0000256" key="4">
    <source>
        <dbReference type="ARBA" id="ARBA00022679"/>
    </source>
</evidence>
<dbReference type="Gene3D" id="3.40.50.300">
    <property type="entry name" value="P-loop containing nucleotide triphosphate hydrolases"/>
    <property type="match status" value="1"/>
</dbReference>
<dbReference type="InterPro" id="IPR018022">
    <property type="entry name" value="IPT"/>
</dbReference>
<keyword evidence="8 10" id="KW-0460">Magnesium</keyword>
<dbReference type="AlphaFoldDB" id="A0AAJ5ZJK9"/>
<keyword evidence="4 10" id="KW-0808">Transferase</keyword>
<comment type="similarity">
    <text evidence="3 10 13">Belongs to the IPP transferase family.</text>
</comment>
<feature type="region of interest" description="Interaction with substrate tRNA" evidence="10">
    <location>
        <begin position="39"/>
        <end position="42"/>
    </location>
</feature>
<organism evidence="15 16">
    <name type="scientific">Candidatus Lucifugimonas marina</name>
    <dbReference type="NCBI Taxonomy" id="3038979"/>
    <lineage>
        <taxon>Bacteria</taxon>
        <taxon>Bacillati</taxon>
        <taxon>Chloroflexota</taxon>
        <taxon>Dehalococcoidia</taxon>
        <taxon>SAR202 cluster</taxon>
        <taxon>Candidatus Lucifugimonadales</taxon>
        <taxon>Candidatus Lucifugimonadaceae</taxon>
        <taxon>Candidatus Lucifugimonas</taxon>
    </lineage>
</organism>
<dbReference type="PANTHER" id="PTHR11088:SF60">
    <property type="entry name" value="TRNA DIMETHYLALLYLTRANSFERASE"/>
    <property type="match status" value="1"/>
</dbReference>
<evidence type="ECO:0000256" key="8">
    <source>
        <dbReference type="ARBA" id="ARBA00022842"/>
    </source>
</evidence>
<protein>
    <recommendedName>
        <fullName evidence="10">tRNA dimethylallyltransferase</fullName>
        <ecNumber evidence="10">2.5.1.75</ecNumber>
    </recommendedName>
    <alternativeName>
        <fullName evidence="10">Dimethylallyl diphosphate:tRNA dimethylallyltransferase</fullName>
        <shortName evidence="10">DMAPP:tRNA dimethylallyltransferase</shortName>
        <shortName evidence="10">DMATase</shortName>
    </alternativeName>
    <alternativeName>
        <fullName evidence="10">Isopentenyl-diphosphate:tRNA isopentenyltransferase</fullName>
        <shortName evidence="10">IPP transferase</shortName>
        <shortName evidence="10">IPPT</shortName>
        <shortName evidence="10">IPTase</shortName>
    </alternativeName>
</protein>
<evidence type="ECO:0000256" key="6">
    <source>
        <dbReference type="ARBA" id="ARBA00022741"/>
    </source>
</evidence>
<feature type="site" description="Interaction with substrate tRNA" evidence="10">
    <location>
        <position position="105"/>
    </location>
</feature>
<keyword evidence="16" id="KW-1185">Reference proteome</keyword>
<keyword evidence="5 10" id="KW-0819">tRNA processing</keyword>
<dbReference type="Gene3D" id="1.10.20.140">
    <property type="match status" value="1"/>
</dbReference>
<dbReference type="EMBL" id="WMBE01000001">
    <property type="protein sequence ID" value="MDG0865953.1"/>
    <property type="molecule type" value="Genomic_DNA"/>
</dbReference>
<name>A0AAJ5ZJK9_9CHLR</name>
<evidence type="ECO:0000256" key="9">
    <source>
        <dbReference type="ARBA" id="ARBA00049563"/>
    </source>
</evidence>
<gene>
    <name evidence="10 15" type="primary">miaA</name>
    <name evidence="14" type="ORF">GKO46_02560</name>
    <name evidence="15" type="ORF">GKO48_06700</name>
</gene>
<comment type="catalytic activity">
    <reaction evidence="9 10 11">
        <text>adenosine(37) in tRNA + dimethylallyl diphosphate = N(6)-dimethylallyladenosine(37) in tRNA + diphosphate</text>
        <dbReference type="Rhea" id="RHEA:26482"/>
        <dbReference type="Rhea" id="RHEA-COMP:10162"/>
        <dbReference type="Rhea" id="RHEA-COMP:10375"/>
        <dbReference type="ChEBI" id="CHEBI:33019"/>
        <dbReference type="ChEBI" id="CHEBI:57623"/>
        <dbReference type="ChEBI" id="CHEBI:74411"/>
        <dbReference type="ChEBI" id="CHEBI:74415"/>
        <dbReference type="EC" id="2.5.1.75"/>
    </reaction>
</comment>
<comment type="cofactor">
    <cofactor evidence="1 10">
        <name>Mg(2+)</name>
        <dbReference type="ChEBI" id="CHEBI:18420"/>
    </cofactor>
</comment>
<dbReference type="EMBL" id="CP046147">
    <property type="protein sequence ID" value="WFG39318.1"/>
    <property type="molecule type" value="Genomic_DNA"/>
</dbReference>
<dbReference type="EC" id="2.5.1.75" evidence="10"/>
<evidence type="ECO:0000256" key="10">
    <source>
        <dbReference type="HAMAP-Rule" id="MF_00185"/>
    </source>
</evidence>
<evidence type="ECO:0000313" key="14">
    <source>
        <dbReference type="EMBL" id="MDG0865953.1"/>
    </source>
</evidence>
<evidence type="ECO:0000256" key="11">
    <source>
        <dbReference type="RuleBase" id="RU003783"/>
    </source>
</evidence>
<dbReference type="GO" id="GO:0052381">
    <property type="term" value="F:tRNA dimethylallyltransferase activity"/>
    <property type="evidence" value="ECO:0007669"/>
    <property type="project" value="UniProtKB-UniRule"/>
</dbReference>
<dbReference type="RefSeq" id="WP_342822887.1">
    <property type="nucleotide sequence ID" value="NZ_CP046146.1"/>
</dbReference>
<reference evidence="16 17" key="1">
    <citation type="submission" date="2019-11" db="EMBL/GenBank/DDBJ databases">
        <authorList>
            <person name="Cho J.-C."/>
        </authorList>
    </citation>
    <scope>NUCLEOTIDE SEQUENCE [LARGE SCALE GENOMIC DNA]</scope>
    <source>
        <strain evidence="15 16">JH1073</strain>
        <strain evidence="14 17">JH702</strain>
    </source>
</reference>
<dbReference type="SUPFAM" id="SSF52540">
    <property type="entry name" value="P-loop containing nucleoside triphosphate hydrolases"/>
    <property type="match status" value="1"/>
</dbReference>
<evidence type="ECO:0000313" key="15">
    <source>
        <dbReference type="EMBL" id="WFG39318.1"/>
    </source>
</evidence>
<keyword evidence="7 10" id="KW-0067">ATP-binding</keyword>
<dbReference type="Proteomes" id="UP001321249">
    <property type="component" value="Unassembled WGS sequence"/>
</dbReference>
<evidence type="ECO:0000256" key="13">
    <source>
        <dbReference type="RuleBase" id="RU003785"/>
    </source>
</evidence>
<reference evidence="16" key="3">
    <citation type="submission" date="2023-06" db="EMBL/GenBank/DDBJ databases">
        <title>Pangenomics reveal diversification of enzyme families and niche specialization in globally abundant SAR202 bacteria.</title>
        <authorList>
            <person name="Saw J.H.W."/>
        </authorList>
    </citation>
    <scope>NUCLEOTIDE SEQUENCE [LARGE SCALE GENOMIC DNA]</scope>
    <source>
        <strain evidence="16">JH1073</strain>
    </source>
</reference>
<comment type="subunit">
    <text evidence="10">Monomer.</text>
</comment>
<dbReference type="InterPro" id="IPR027417">
    <property type="entry name" value="P-loop_NTPase"/>
</dbReference>
<sequence length="316" mass="35061">MTKSSKPKVVAIIGATATGKTAVGVELALEMGGEVVNGDSRLFYRGMDVATAKPSLNETKGVRHHLIDFLEPSDRFSLADYLERAKAAIEDITTRRKVPILVGGSGQYVWALLEGWDVPKIEPDIALRNELESVLRDEGVESLSARLEKMAPDVAAATDLKNQRRVIRAIERIESGQTDGVSSRNKADEPPFDARIIGLSVERAVLHERVVSRLNSMLESGWVAEVESLLAAGYSSDDYAMSGIGYRQMIGHMAGEYDFEEAVRLTVVATNRLIRHQNNWFKHDDARITWYDMGNQAKQSTESIISDTLKWLESRV</sequence>
<evidence type="ECO:0000256" key="3">
    <source>
        <dbReference type="ARBA" id="ARBA00005842"/>
    </source>
</evidence>
<dbReference type="GO" id="GO:0005524">
    <property type="term" value="F:ATP binding"/>
    <property type="evidence" value="ECO:0007669"/>
    <property type="project" value="UniProtKB-UniRule"/>
</dbReference>
<dbReference type="GO" id="GO:0006400">
    <property type="term" value="P:tRNA modification"/>
    <property type="evidence" value="ECO:0007669"/>
    <property type="project" value="TreeGrafter"/>
</dbReference>
<dbReference type="PANTHER" id="PTHR11088">
    <property type="entry name" value="TRNA DIMETHYLALLYLTRANSFERASE"/>
    <property type="match status" value="1"/>
</dbReference>
<dbReference type="HAMAP" id="MF_00185">
    <property type="entry name" value="IPP_trans"/>
    <property type="match status" value="1"/>
</dbReference>
<keyword evidence="6 10" id="KW-0547">Nucleotide-binding</keyword>
<evidence type="ECO:0000313" key="16">
    <source>
        <dbReference type="Proteomes" id="UP001219901"/>
    </source>
</evidence>
<evidence type="ECO:0000256" key="2">
    <source>
        <dbReference type="ARBA" id="ARBA00003213"/>
    </source>
</evidence>
<evidence type="ECO:0000256" key="1">
    <source>
        <dbReference type="ARBA" id="ARBA00001946"/>
    </source>
</evidence>
<dbReference type="InterPro" id="IPR039657">
    <property type="entry name" value="Dimethylallyltransferase"/>
</dbReference>
<feature type="binding site" evidence="10">
    <location>
        <begin position="14"/>
        <end position="21"/>
    </location>
    <ligand>
        <name>ATP</name>
        <dbReference type="ChEBI" id="CHEBI:30616"/>
    </ligand>
</feature>
<feature type="site" description="Interaction with substrate tRNA" evidence="10">
    <location>
        <position position="128"/>
    </location>
</feature>
<comment type="caution">
    <text evidence="10">Lacks conserved residue(s) required for the propagation of feature annotation.</text>
</comment>
<proteinExistence type="inferred from homology"/>
<feature type="binding site" evidence="10">
    <location>
        <begin position="16"/>
        <end position="21"/>
    </location>
    <ligand>
        <name>substrate</name>
    </ligand>
</feature>
<dbReference type="Proteomes" id="UP001219901">
    <property type="component" value="Chromosome"/>
</dbReference>
<accession>A0AAJ5ZJK9</accession>
<evidence type="ECO:0000313" key="17">
    <source>
        <dbReference type="Proteomes" id="UP001321249"/>
    </source>
</evidence>
<evidence type="ECO:0000256" key="5">
    <source>
        <dbReference type="ARBA" id="ARBA00022694"/>
    </source>
</evidence>
<evidence type="ECO:0000256" key="12">
    <source>
        <dbReference type="RuleBase" id="RU003784"/>
    </source>
</evidence>